<feature type="compositionally biased region" description="Basic and acidic residues" evidence="1">
    <location>
        <begin position="94"/>
        <end position="111"/>
    </location>
</feature>
<organism evidence="2 3">
    <name type="scientific">Prorocentrum cordatum</name>
    <dbReference type="NCBI Taxonomy" id="2364126"/>
    <lineage>
        <taxon>Eukaryota</taxon>
        <taxon>Sar</taxon>
        <taxon>Alveolata</taxon>
        <taxon>Dinophyceae</taxon>
        <taxon>Prorocentrales</taxon>
        <taxon>Prorocentraceae</taxon>
        <taxon>Prorocentrum</taxon>
    </lineage>
</organism>
<accession>A0ABN9RNF7</accession>
<keyword evidence="3" id="KW-1185">Reference proteome</keyword>
<feature type="region of interest" description="Disordered" evidence="1">
    <location>
        <begin position="54"/>
        <end position="111"/>
    </location>
</feature>
<proteinExistence type="predicted"/>
<feature type="region of interest" description="Disordered" evidence="1">
    <location>
        <begin position="126"/>
        <end position="166"/>
    </location>
</feature>
<gene>
    <name evidence="2" type="ORF">PCOR1329_LOCUS22283</name>
</gene>
<reference evidence="2" key="1">
    <citation type="submission" date="2023-10" db="EMBL/GenBank/DDBJ databases">
        <authorList>
            <person name="Chen Y."/>
            <person name="Shah S."/>
            <person name="Dougan E. K."/>
            <person name="Thang M."/>
            <person name="Chan C."/>
        </authorList>
    </citation>
    <scope>NUCLEOTIDE SEQUENCE [LARGE SCALE GENOMIC DNA]</scope>
</reference>
<evidence type="ECO:0000256" key="1">
    <source>
        <dbReference type="SAM" id="MobiDB-lite"/>
    </source>
</evidence>
<sequence>MDFDDLGDLVEGLCPGREDKEGAVASLEKLCAVATGWAAGGSRALATASHAEIAAQATPTRAKRREADVASAAPPPIAGAAPADARWPRRLRRRELPTDEPRRRAEDARRARAVEAAAGFVREAGSALGRSGRRVRSARGYPPARWPGQAAPCHSEEDGFWGKARA</sequence>
<evidence type="ECO:0000313" key="3">
    <source>
        <dbReference type="Proteomes" id="UP001189429"/>
    </source>
</evidence>
<name>A0ABN9RNF7_9DINO</name>
<comment type="caution">
    <text evidence="2">The sequence shown here is derived from an EMBL/GenBank/DDBJ whole genome shotgun (WGS) entry which is preliminary data.</text>
</comment>
<protein>
    <submittedName>
        <fullName evidence="2">Uncharacterized protein</fullName>
    </submittedName>
</protein>
<evidence type="ECO:0000313" key="2">
    <source>
        <dbReference type="EMBL" id="CAK0820724.1"/>
    </source>
</evidence>
<dbReference type="EMBL" id="CAUYUJ010007432">
    <property type="protein sequence ID" value="CAK0820724.1"/>
    <property type="molecule type" value="Genomic_DNA"/>
</dbReference>
<dbReference type="Proteomes" id="UP001189429">
    <property type="component" value="Unassembled WGS sequence"/>
</dbReference>